<keyword evidence="6" id="KW-0963">Cytoplasm</keyword>
<evidence type="ECO:0000256" key="5">
    <source>
        <dbReference type="ARBA" id="ARBA00047925"/>
    </source>
</evidence>
<feature type="active site" description="Proton acceptor" evidence="6">
    <location>
        <position position="65"/>
    </location>
</feature>
<dbReference type="PANTHER" id="PTHR20275:SF0">
    <property type="entry name" value="NAD KINASE"/>
    <property type="match status" value="1"/>
</dbReference>
<keyword evidence="4 6" id="KW-0520">NAD</keyword>
<sequence length="280" mass="30463">MNILLVINEQKDPGYVLANQVSELIGTRANLFIDGKHRGASVKNAKKISENEYAGMDVILVLGGDGTLLSVAKEASNLNLPVIGINLGRLGFLAEIEREEIEEGLNKLFAGDYEIEERMMLHAVLLDGKETTALNDIVVTRASSTLKILDLDIFIDDEYVDDFKADGIIIATPTGSTAYSLSAGGPIVDPSLNSMIVTPVCPHKMYSRTIIVPPEKTVTVKCKAAIDNEAVVAADSEILGKLSGNETVVIQIAQKNFKLIRFKGYKFFSVLHNKLVKKES</sequence>
<dbReference type="GO" id="GO:0003951">
    <property type="term" value="F:NAD+ kinase activity"/>
    <property type="evidence" value="ECO:0007669"/>
    <property type="project" value="UniProtKB-UniRule"/>
</dbReference>
<dbReference type="AlphaFoldDB" id="A0A926HZ34"/>
<dbReference type="EMBL" id="JACRSU010000002">
    <property type="protein sequence ID" value="MBC8540426.1"/>
    <property type="molecule type" value="Genomic_DNA"/>
</dbReference>
<evidence type="ECO:0000256" key="4">
    <source>
        <dbReference type="ARBA" id="ARBA00023027"/>
    </source>
</evidence>
<dbReference type="GO" id="GO:0019674">
    <property type="term" value="P:NAD+ metabolic process"/>
    <property type="evidence" value="ECO:0007669"/>
    <property type="project" value="InterPro"/>
</dbReference>
<gene>
    <name evidence="6" type="primary">nadK</name>
    <name evidence="7" type="ORF">H8698_05495</name>
</gene>
<feature type="binding site" evidence="6">
    <location>
        <begin position="177"/>
        <end position="182"/>
    </location>
    <ligand>
        <name>NAD(+)</name>
        <dbReference type="ChEBI" id="CHEBI:57540"/>
    </ligand>
</feature>
<feature type="binding site" evidence="6">
    <location>
        <begin position="65"/>
        <end position="66"/>
    </location>
    <ligand>
        <name>NAD(+)</name>
        <dbReference type="ChEBI" id="CHEBI:57540"/>
    </ligand>
</feature>
<comment type="caution">
    <text evidence="7">The sequence shown here is derived from an EMBL/GenBank/DDBJ whole genome shotgun (WGS) entry which is preliminary data.</text>
</comment>
<keyword evidence="6" id="KW-0547">Nucleotide-binding</keyword>
<keyword evidence="8" id="KW-1185">Reference proteome</keyword>
<comment type="subcellular location">
    <subcellularLocation>
        <location evidence="6">Cytoplasm</location>
    </subcellularLocation>
</comment>
<keyword evidence="3 6" id="KW-0521">NADP</keyword>
<dbReference type="Gene3D" id="2.60.200.30">
    <property type="entry name" value="Probable inorganic polyphosphate/atp-NAD kinase, domain 2"/>
    <property type="match status" value="1"/>
</dbReference>
<name>A0A926HZ34_9FIRM</name>
<dbReference type="Gene3D" id="3.40.50.10330">
    <property type="entry name" value="Probable inorganic polyphosphate/atp-NAD kinase, domain 1"/>
    <property type="match status" value="1"/>
</dbReference>
<comment type="catalytic activity">
    <reaction evidence="5 6">
        <text>NAD(+) + ATP = ADP + NADP(+) + H(+)</text>
        <dbReference type="Rhea" id="RHEA:18629"/>
        <dbReference type="ChEBI" id="CHEBI:15378"/>
        <dbReference type="ChEBI" id="CHEBI:30616"/>
        <dbReference type="ChEBI" id="CHEBI:57540"/>
        <dbReference type="ChEBI" id="CHEBI:58349"/>
        <dbReference type="ChEBI" id="CHEBI:456216"/>
        <dbReference type="EC" id="2.7.1.23"/>
    </reaction>
</comment>
<feature type="binding site" evidence="6">
    <location>
        <begin position="135"/>
        <end position="136"/>
    </location>
    <ligand>
        <name>NAD(+)</name>
        <dbReference type="ChEBI" id="CHEBI:57540"/>
    </ligand>
</feature>
<evidence type="ECO:0000313" key="7">
    <source>
        <dbReference type="EMBL" id="MBC8540426.1"/>
    </source>
</evidence>
<feature type="binding site" evidence="6">
    <location>
        <position position="164"/>
    </location>
    <ligand>
        <name>NAD(+)</name>
        <dbReference type="ChEBI" id="CHEBI:57540"/>
    </ligand>
</feature>
<accession>A0A926HZ34</accession>
<dbReference type="SUPFAM" id="SSF111331">
    <property type="entry name" value="NAD kinase/diacylglycerol kinase-like"/>
    <property type="match status" value="1"/>
</dbReference>
<dbReference type="GO" id="GO:0051287">
    <property type="term" value="F:NAD binding"/>
    <property type="evidence" value="ECO:0007669"/>
    <property type="project" value="UniProtKB-ARBA"/>
</dbReference>
<keyword evidence="1 6" id="KW-0808">Transferase</keyword>
<keyword evidence="6" id="KW-0067">ATP-binding</keyword>
<comment type="function">
    <text evidence="6">Involved in the regulation of the intracellular balance of NAD and NADP, and is a key enzyme in the biosynthesis of NADP. Catalyzes specifically the phosphorylation on 2'-hydroxyl of the adenosine moiety of NAD to yield NADP.</text>
</comment>
<comment type="cofactor">
    <cofactor evidence="6">
        <name>a divalent metal cation</name>
        <dbReference type="ChEBI" id="CHEBI:60240"/>
    </cofactor>
</comment>
<proteinExistence type="inferred from homology"/>
<dbReference type="EC" id="2.7.1.23" evidence="6"/>
<protein>
    <recommendedName>
        <fullName evidence="6">NAD kinase</fullName>
        <ecNumber evidence="6">2.7.1.23</ecNumber>
    </recommendedName>
    <alternativeName>
        <fullName evidence="6">ATP-dependent NAD kinase</fullName>
    </alternativeName>
</protein>
<dbReference type="Proteomes" id="UP000611762">
    <property type="component" value="Unassembled WGS sequence"/>
</dbReference>
<dbReference type="RefSeq" id="WP_249311618.1">
    <property type="nucleotide sequence ID" value="NZ_JACRSU010000002.1"/>
</dbReference>
<comment type="similarity">
    <text evidence="6">Belongs to the NAD kinase family.</text>
</comment>
<dbReference type="GO" id="GO:0046872">
    <property type="term" value="F:metal ion binding"/>
    <property type="evidence" value="ECO:0007669"/>
    <property type="project" value="UniProtKB-UniRule"/>
</dbReference>
<dbReference type="InterPro" id="IPR017438">
    <property type="entry name" value="ATP-NAD_kinase_N"/>
</dbReference>
<feature type="binding site" evidence="6">
    <location>
        <position position="147"/>
    </location>
    <ligand>
        <name>NAD(+)</name>
        <dbReference type="ChEBI" id="CHEBI:57540"/>
    </ligand>
</feature>
<dbReference type="GO" id="GO:0005524">
    <property type="term" value="F:ATP binding"/>
    <property type="evidence" value="ECO:0007669"/>
    <property type="project" value="UniProtKB-KW"/>
</dbReference>
<evidence type="ECO:0000256" key="3">
    <source>
        <dbReference type="ARBA" id="ARBA00022857"/>
    </source>
</evidence>
<evidence type="ECO:0000313" key="8">
    <source>
        <dbReference type="Proteomes" id="UP000611762"/>
    </source>
</evidence>
<dbReference type="HAMAP" id="MF_00361">
    <property type="entry name" value="NAD_kinase"/>
    <property type="match status" value="1"/>
</dbReference>
<organism evidence="7 8">
    <name type="scientific">Congzhengia minquanensis</name>
    <dbReference type="NCBI Taxonomy" id="2763657"/>
    <lineage>
        <taxon>Bacteria</taxon>
        <taxon>Bacillati</taxon>
        <taxon>Bacillota</taxon>
        <taxon>Clostridia</taxon>
        <taxon>Eubacteriales</taxon>
        <taxon>Oscillospiraceae</taxon>
        <taxon>Congzhengia</taxon>
    </lineage>
</organism>
<dbReference type="InterPro" id="IPR016064">
    <property type="entry name" value="NAD/diacylglycerol_kinase_sf"/>
</dbReference>
<dbReference type="PANTHER" id="PTHR20275">
    <property type="entry name" value="NAD KINASE"/>
    <property type="match status" value="1"/>
</dbReference>
<dbReference type="GO" id="GO:0005737">
    <property type="term" value="C:cytoplasm"/>
    <property type="evidence" value="ECO:0007669"/>
    <property type="project" value="UniProtKB-SubCell"/>
</dbReference>
<dbReference type="GO" id="GO:0006741">
    <property type="term" value="P:NADP+ biosynthetic process"/>
    <property type="evidence" value="ECO:0007669"/>
    <property type="project" value="UniProtKB-UniRule"/>
</dbReference>
<comment type="caution">
    <text evidence="6">Lacks conserved residue(s) required for the propagation of feature annotation.</text>
</comment>
<reference evidence="7" key="1">
    <citation type="submission" date="2020-08" db="EMBL/GenBank/DDBJ databases">
        <title>Genome public.</title>
        <authorList>
            <person name="Liu C."/>
            <person name="Sun Q."/>
        </authorList>
    </citation>
    <scope>NUCLEOTIDE SEQUENCE</scope>
    <source>
        <strain evidence="7">H8</strain>
    </source>
</reference>
<feature type="binding site" evidence="6">
    <location>
        <position position="166"/>
    </location>
    <ligand>
        <name>NAD(+)</name>
        <dbReference type="ChEBI" id="CHEBI:57540"/>
    </ligand>
</feature>
<dbReference type="InterPro" id="IPR017437">
    <property type="entry name" value="ATP-NAD_kinase_PpnK-typ_C"/>
</dbReference>
<evidence type="ECO:0000256" key="1">
    <source>
        <dbReference type="ARBA" id="ARBA00022679"/>
    </source>
</evidence>
<dbReference type="Pfam" id="PF01513">
    <property type="entry name" value="NAD_kinase"/>
    <property type="match status" value="1"/>
</dbReference>
<dbReference type="InterPro" id="IPR002504">
    <property type="entry name" value="NADK"/>
</dbReference>
<keyword evidence="2 6" id="KW-0418">Kinase</keyword>
<evidence type="ECO:0000256" key="6">
    <source>
        <dbReference type="HAMAP-Rule" id="MF_00361"/>
    </source>
</evidence>
<evidence type="ECO:0000256" key="2">
    <source>
        <dbReference type="ARBA" id="ARBA00022777"/>
    </source>
</evidence>
<dbReference type="Pfam" id="PF20143">
    <property type="entry name" value="NAD_kinase_C"/>
    <property type="match status" value="1"/>
</dbReference>